<dbReference type="InterPro" id="IPR012657">
    <property type="entry name" value="23S_rRNA-intervening_sequence"/>
</dbReference>
<sequence length="133" mass="15457">MQEARIKKQGKIKSFTDLLVWQDGHQFVLEIYKITREFPKEEMFGLTMQLRRATVSFTSNIAEGFSRSTYKEKSRFYSMSLGSLTEVQNQLLIARDIGFISQDKFQELASKTITLSKMINGLIKKSRTFIRNS</sequence>
<dbReference type="CDD" id="cd16377">
    <property type="entry name" value="23S_rRNA_IVP_like"/>
    <property type="match status" value="1"/>
</dbReference>
<accession>A0A554LDL1</accession>
<dbReference type="Gene3D" id="1.20.1440.60">
    <property type="entry name" value="23S rRNA-intervening sequence"/>
    <property type="match status" value="1"/>
</dbReference>
<evidence type="ECO:0000313" key="1">
    <source>
        <dbReference type="EMBL" id="TSC90855.1"/>
    </source>
</evidence>
<reference evidence="1 2" key="1">
    <citation type="submission" date="2017-07" db="EMBL/GenBank/DDBJ databases">
        <title>Mechanisms for carbon and nitrogen cycling indicate functional differentiation within the Candidate Phyla Radiation.</title>
        <authorList>
            <person name="Danczak R.E."/>
            <person name="Johnston M.D."/>
            <person name="Kenah C."/>
            <person name="Slattery M."/>
            <person name="Wrighton K.C."/>
            <person name="Wilkins M.J."/>
        </authorList>
    </citation>
    <scope>NUCLEOTIDE SEQUENCE [LARGE SCALE GENOMIC DNA]</scope>
    <source>
        <strain evidence="1">Licking1014_96</strain>
    </source>
</reference>
<dbReference type="InterPro" id="IPR036583">
    <property type="entry name" value="23S_rRNA_IVS_sf"/>
</dbReference>
<gene>
    <name evidence="1" type="ORF">CEN92_362</name>
</gene>
<proteinExistence type="predicted"/>
<dbReference type="Pfam" id="PF05635">
    <property type="entry name" value="23S_rRNA_IVP"/>
    <property type="match status" value="1"/>
</dbReference>
<dbReference type="SUPFAM" id="SSF158446">
    <property type="entry name" value="IVS-encoded protein-like"/>
    <property type="match status" value="1"/>
</dbReference>
<protein>
    <recommendedName>
        <fullName evidence="3">S23 ribosomal protein</fullName>
    </recommendedName>
</protein>
<evidence type="ECO:0008006" key="3">
    <source>
        <dbReference type="Google" id="ProtNLM"/>
    </source>
</evidence>
<name>A0A554LDL1_9BACT</name>
<comment type="caution">
    <text evidence="1">The sequence shown here is derived from an EMBL/GenBank/DDBJ whole genome shotgun (WGS) entry which is preliminary data.</text>
</comment>
<organism evidence="1 2">
    <name type="scientific">Candidatus Berkelbacteria bacterium Licking1014_96</name>
    <dbReference type="NCBI Taxonomy" id="2017149"/>
    <lineage>
        <taxon>Bacteria</taxon>
        <taxon>Candidatus Berkelbacteria</taxon>
    </lineage>
</organism>
<dbReference type="PANTHER" id="PTHR38471:SF2">
    <property type="entry name" value="FOUR HELIX BUNDLE PROTEIN"/>
    <property type="match status" value="1"/>
</dbReference>
<dbReference type="NCBIfam" id="TIGR02436">
    <property type="entry name" value="four helix bundle protein"/>
    <property type="match status" value="1"/>
</dbReference>
<evidence type="ECO:0000313" key="2">
    <source>
        <dbReference type="Proteomes" id="UP000318296"/>
    </source>
</evidence>
<dbReference type="Proteomes" id="UP000318296">
    <property type="component" value="Unassembled WGS sequence"/>
</dbReference>
<dbReference type="EMBL" id="VMGH01000054">
    <property type="protein sequence ID" value="TSC90855.1"/>
    <property type="molecule type" value="Genomic_DNA"/>
</dbReference>
<dbReference type="AlphaFoldDB" id="A0A554LDL1"/>
<dbReference type="PANTHER" id="PTHR38471">
    <property type="entry name" value="FOUR HELIX BUNDLE PROTEIN"/>
    <property type="match status" value="1"/>
</dbReference>